<dbReference type="Gramene" id="Pp3c10_17250V3.2">
    <property type="protein sequence ID" value="Pp3c10_17250V3.2"/>
    <property type="gene ID" value="Pp3c10_17250"/>
</dbReference>
<organism evidence="3 4">
    <name type="scientific">Physcomitrium patens</name>
    <name type="common">Spreading-leaved earth moss</name>
    <name type="synonym">Physcomitrella patens</name>
    <dbReference type="NCBI Taxonomy" id="3218"/>
    <lineage>
        <taxon>Eukaryota</taxon>
        <taxon>Viridiplantae</taxon>
        <taxon>Streptophyta</taxon>
        <taxon>Embryophyta</taxon>
        <taxon>Bryophyta</taxon>
        <taxon>Bryophytina</taxon>
        <taxon>Bryopsida</taxon>
        <taxon>Funariidae</taxon>
        <taxon>Funariales</taxon>
        <taxon>Funariaceae</taxon>
        <taxon>Physcomitrium</taxon>
    </lineage>
</organism>
<keyword evidence="4" id="KW-1185">Reference proteome</keyword>
<dbReference type="EMBL" id="ABEU02000010">
    <property type="status" value="NOT_ANNOTATED_CDS"/>
    <property type="molecule type" value="Genomic_DNA"/>
</dbReference>
<comment type="similarity">
    <text evidence="1">Belongs to the PET191 family.</text>
</comment>
<reference evidence="3 4" key="2">
    <citation type="journal article" date="2018" name="Plant J.">
        <title>The Physcomitrella patens chromosome-scale assembly reveals moss genome structure and evolution.</title>
        <authorList>
            <person name="Lang D."/>
            <person name="Ullrich K.K."/>
            <person name="Murat F."/>
            <person name="Fuchs J."/>
            <person name="Jenkins J."/>
            <person name="Haas F.B."/>
            <person name="Piednoel M."/>
            <person name="Gundlach H."/>
            <person name="Van Bel M."/>
            <person name="Meyberg R."/>
            <person name="Vives C."/>
            <person name="Morata J."/>
            <person name="Symeonidi A."/>
            <person name="Hiss M."/>
            <person name="Muchero W."/>
            <person name="Kamisugi Y."/>
            <person name="Saleh O."/>
            <person name="Blanc G."/>
            <person name="Decker E.L."/>
            <person name="van Gessel N."/>
            <person name="Grimwood J."/>
            <person name="Hayes R.D."/>
            <person name="Graham S.W."/>
            <person name="Gunter L.E."/>
            <person name="McDaniel S.F."/>
            <person name="Hoernstein S.N.W."/>
            <person name="Larsson A."/>
            <person name="Li F.W."/>
            <person name="Perroud P.F."/>
            <person name="Phillips J."/>
            <person name="Ranjan P."/>
            <person name="Rokshar D.S."/>
            <person name="Rothfels C.J."/>
            <person name="Schneider L."/>
            <person name="Shu S."/>
            <person name="Stevenson D.W."/>
            <person name="Thummler F."/>
            <person name="Tillich M."/>
            <person name="Villarreal Aguilar J.C."/>
            <person name="Widiez T."/>
            <person name="Wong G.K."/>
            <person name="Wymore A."/>
            <person name="Zhang Y."/>
            <person name="Zimmer A.D."/>
            <person name="Quatrano R.S."/>
            <person name="Mayer K.F.X."/>
            <person name="Goodstein D."/>
            <person name="Casacuberta J.M."/>
            <person name="Vandepoele K."/>
            <person name="Reski R."/>
            <person name="Cuming A.C."/>
            <person name="Tuskan G.A."/>
            <person name="Maumus F."/>
            <person name="Salse J."/>
            <person name="Schmutz J."/>
            <person name="Rensing S.A."/>
        </authorList>
    </citation>
    <scope>NUCLEOTIDE SEQUENCE [LARGE SCALE GENOMIC DNA]</scope>
    <source>
        <strain evidence="3 4">cv. Gransden 2004</strain>
    </source>
</reference>
<proteinExistence type="inferred from homology"/>
<name>A0A7I4EYZ6_PHYPA</name>
<dbReference type="Proteomes" id="UP000006727">
    <property type="component" value="Chromosome 10"/>
</dbReference>
<evidence type="ECO:0008006" key="5">
    <source>
        <dbReference type="Google" id="ProtNLM"/>
    </source>
</evidence>
<evidence type="ECO:0000313" key="4">
    <source>
        <dbReference type="Proteomes" id="UP000006727"/>
    </source>
</evidence>
<evidence type="ECO:0000313" key="3">
    <source>
        <dbReference type="EnsemblPlants" id="Pp3c10_17250V3.2"/>
    </source>
</evidence>
<dbReference type="PANTHER" id="PTHR28627:SF1">
    <property type="entry name" value="CYTOCHROME C OXIDASE ASSEMBLY FACTOR 5"/>
    <property type="match status" value="1"/>
</dbReference>
<evidence type="ECO:0000256" key="2">
    <source>
        <dbReference type="ARBA" id="ARBA00023157"/>
    </source>
</evidence>
<accession>A0A7I4EYZ6</accession>
<protein>
    <recommendedName>
        <fullName evidence="5">Cytochrome c oxidase assembly factor 5</fullName>
    </recommendedName>
</protein>
<sequence>MADDGSPQVHKSCRALALSLVKCLDESACIKENKRSYKDCALDKNLTASSTCKDIRDNYMKCKHEQVGIVVRERLLNNPELFRFV</sequence>
<dbReference type="Pfam" id="PF10203">
    <property type="entry name" value="Pet191_N"/>
    <property type="match status" value="1"/>
</dbReference>
<reference evidence="3 4" key="1">
    <citation type="journal article" date="2008" name="Science">
        <title>The Physcomitrella genome reveals evolutionary insights into the conquest of land by plants.</title>
        <authorList>
            <person name="Rensing S."/>
            <person name="Lang D."/>
            <person name="Zimmer A."/>
            <person name="Terry A."/>
            <person name="Salamov A."/>
            <person name="Shapiro H."/>
            <person name="Nishiyama T."/>
            <person name="Perroud P.-F."/>
            <person name="Lindquist E."/>
            <person name="Kamisugi Y."/>
            <person name="Tanahashi T."/>
            <person name="Sakakibara K."/>
            <person name="Fujita T."/>
            <person name="Oishi K."/>
            <person name="Shin-I T."/>
            <person name="Kuroki Y."/>
            <person name="Toyoda A."/>
            <person name="Suzuki Y."/>
            <person name="Hashimoto A."/>
            <person name="Yamaguchi K."/>
            <person name="Sugano A."/>
            <person name="Kohara Y."/>
            <person name="Fujiyama A."/>
            <person name="Anterola A."/>
            <person name="Aoki S."/>
            <person name="Ashton N."/>
            <person name="Barbazuk W.B."/>
            <person name="Barker E."/>
            <person name="Bennetzen J."/>
            <person name="Bezanilla M."/>
            <person name="Blankenship R."/>
            <person name="Cho S.H."/>
            <person name="Dutcher S."/>
            <person name="Estelle M."/>
            <person name="Fawcett J.A."/>
            <person name="Gundlach H."/>
            <person name="Hanada K."/>
            <person name="Heyl A."/>
            <person name="Hicks K.A."/>
            <person name="Hugh J."/>
            <person name="Lohr M."/>
            <person name="Mayer K."/>
            <person name="Melkozernov A."/>
            <person name="Murata T."/>
            <person name="Nelson D."/>
            <person name="Pils B."/>
            <person name="Prigge M."/>
            <person name="Reiss B."/>
            <person name="Renner T."/>
            <person name="Rombauts S."/>
            <person name="Rushton P."/>
            <person name="Sanderfoot A."/>
            <person name="Schween G."/>
            <person name="Shiu S.-H."/>
            <person name="Stueber K."/>
            <person name="Theodoulou F.L."/>
            <person name="Tu H."/>
            <person name="Van de Peer Y."/>
            <person name="Verrier P.J."/>
            <person name="Waters E."/>
            <person name="Wood A."/>
            <person name="Yang L."/>
            <person name="Cove D."/>
            <person name="Cuming A."/>
            <person name="Hasebe M."/>
            <person name="Lucas S."/>
            <person name="Mishler D.B."/>
            <person name="Reski R."/>
            <person name="Grigoriev I."/>
            <person name="Quatrano R.S."/>
            <person name="Boore J.L."/>
        </authorList>
    </citation>
    <scope>NUCLEOTIDE SEQUENCE [LARGE SCALE GENOMIC DNA]</scope>
    <source>
        <strain evidence="3 4">cv. Gransden 2004</strain>
    </source>
</reference>
<dbReference type="EnsemblPlants" id="Pp3c10_17250V3.2">
    <property type="protein sequence ID" value="Pp3c10_17250V3.2"/>
    <property type="gene ID" value="Pp3c10_17250"/>
</dbReference>
<evidence type="ECO:0000256" key="1">
    <source>
        <dbReference type="ARBA" id="ARBA00007785"/>
    </source>
</evidence>
<reference evidence="3" key="3">
    <citation type="submission" date="2020-12" db="UniProtKB">
        <authorList>
            <consortium name="EnsemblPlants"/>
        </authorList>
    </citation>
    <scope>IDENTIFICATION</scope>
</reference>
<dbReference type="PANTHER" id="PTHR28627">
    <property type="entry name" value="CYTOCHROME C OXIDASE ASSEMBLY FACTOR 5"/>
    <property type="match status" value="1"/>
</dbReference>
<keyword evidence="2" id="KW-1015">Disulfide bond</keyword>
<dbReference type="AlphaFoldDB" id="A0A7I4EYZ6"/>
<dbReference type="InterPro" id="IPR018793">
    <property type="entry name" value="Cyt_c_oxidase_assmbl_Pet191"/>
</dbReference>